<dbReference type="AlphaFoldDB" id="A0A8K1FHZ0"/>
<evidence type="ECO:0000313" key="2">
    <source>
        <dbReference type="EMBL" id="TMW64425.1"/>
    </source>
</evidence>
<proteinExistence type="predicted"/>
<reference evidence="2" key="1">
    <citation type="submission" date="2019-03" db="EMBL/GenBank/DDBJ databases">
        <title>Long read genome sequence of the mycoparasitic Pythium oligandrum ATCC 38472 isolated from sugarbeet rhizosphere.</title>
        <authorList>
            <person name="Gaulin E."/>
        </authorList>
    </citation>
    <scope>NUCLEOTIDE SEQUENCE</scope>
    <source>
        <strain evidence="2">ATCC 38472_TT</strain>
    </source>
</reference>
<organism evidence="2 3">
    <name type="scientific">Pythium oligandrum</name>
    <name type="common">Mycoparasitic fungus</name>
    <dbReference type="NCBI Taxonomy" id="41045"/>
    <lineage>
        <taxon>Eukaryota</taxon>
        <taxon>Sar</taxon>
        <taxon>Stramenopiles</taxon>
        <taxon>Oomycota</taxon>
        <taxon>Peronosporomycetes</taxon>
        <taxon>Pythiales</taxon>
        <taxon>Pythiaceae</taxon>
        <taxon>Pythium</taxon>
    </lineage>
</organism>
<dbReference type="Proteomes" id="UP000794436">
    <property type="component" value="Unassembled WGS sequence"/>
</dbReference>
<accession>A0A8K1FHZ0</accession>
<evidence type="ECO:0000313" key="3">
    <source>
        <dbReference type="Proteomes" id="UP000794436"/>
    </source>
</evidence>
<dbReference type="Gene3D" id="1.20.1270.70">
    <property type="entry name" value="Designed single chain three-helix bundle"/>
    <property type="match status" value="1"/>
</dbReference>
<dbReference type="EMBL" id="SPLM01000040">
    <property type="protein sequence ID" value="TMW64425.1"/>
    <property type="molecule type" value="Genomic_DNA"/>
</dbReference>
<comment type="caution">
    <text evidence="2">The sequence shown here is derived from an EMBL/GenBank/DDBJ whole genome shotgun (WGS) entry which is preliminary data.</text>
</comment>
<feature type="region of interest" description="Disordered" evidence="1">
    <location>
        <begin position="1"/>
        <end position="53"/>
    </location>
</feature>
<protein>
    <submittedName>
        <fullName evidence="2">Uncharacterized protein</fullName>
    </submittedName>
</protein>
<keyword evidence="3" id="KW-1185">Reference proteome</keyword>
<feature type="region of interest" description="Disordered" evidence="1">
    <location>
        <begin position="129"/>
        <end position="151"/>
    </location>
</feature>
<gene>
    <name evidence="2" type="ORF">Poli38472_013047</name>
</gene>
<sequence length="151" mass="16164">MGLSVSFENLRAQDTASPDAMAPIIDDPMPEPFSSDEEQNEASDDHPTAPAISTAPVVPVVPTDSTPVWASAIHVALSALEAKIGQLETKFGHLEAKVGRLETKVDSIQRDAVILKRNQSSILTVIPESSASHDQLKDRVDSFDDSDGSED</sequence>
<name>A0A8K1FHZ0_PYTOL</name>
<evidence type="ECO:0000256" key="1">
    <source>
        <dbReference type="SAM" id="MobiDB-lite"/>
    </source>
</evidence>